<name>A0AAV3V5E3_9ALTE</name>
<protein>
    <submittedName>
        <fullName evidence="1">Uncharacterized protein</fullName>
    </submittedName>
</protein>
<comment type="caution">
    <text evidence="1">The sequence shown here is derived from an EMBL/GenBank/DDBJ whole genome shotgun (WGS) entry which is preliminary data.</text>
</comment>
<gene>
    <name evidence="1" type="ORF">GCHA_4078</name>
</gene>
<reference evidence="1 2" key="1">
    <citation type="journal article" date="2017" name="Antonie Van Leeuwenhoek">
        <title>Rhizobium rhizosphaerae sp. nov., a novel species isolated from rice rhizosphere.</title>
        <authorList>
            <person name="Zhao J.J."/>
            <person name="Zhang J."/>
            <person name="Zhang R.J."/>
            <person name="Zhang C.W."/>
            <person name="Yin H.Q."/>
            <person name="Zhang X.X."/>
        </authorList>
    </citation>
    <scope>NUCLEOTIDE SEQUENCE [LARGE SCALE GENOMIC DNA]</scope>
    <source>
        <strain evidence="1 2">S18K6</strain>
    </source>
</reference>
<proteinExistence type="predicted"/>
<sequence length="52" mass="5908">MAPNKRLNSDNVTLSWFWQTTQKATPTHCVLGGRYMPKIGISIISNMVHLLH</sequence>
<dbReference type="EMBL" id="BAEM01000053">
    <property type="protein sequence ID" value="GAC12004.1"/>
    <property type="molecule type" value="Genomic_DNA"/>
</dbReference>
<organism evidence="1 2">
    <name type="scientific">Paraglaciecola chathamensis S18K6</name>
    <dbReference type="NCBI Taxonomy" id="1127672"/>
    <lineage>
        <taxon>Bacteria</taxon>
        <taxon>Pseudomonadati</taxon>
        <taxon>Pseudomonadota</taxon>
        <taxon>Gammaproteobacteria</taxon>
        <taxon>Alteromonadales</taxon>
        <taxon>Alteromonadaceae</taxon>
        <taxon>Paraglaciecola</taxon>
    </lineage>
</organism>
<dbReference type="Proteomes" id="UP000006320">
    <property type="component" value="Unassembled WGS sequence"/>
</dbReference>
<dbReference type="AlphaFoldDB" id="A0AAV3V5E3"/>
<accession>A0AAV3V5E3</accession>
<evidence type="ECO:0000313" key="1">
    <source>
        <dbReference type="EMBL" id="GAC12004.1"/>
    </source>
</evidence>
<evidence type="ECO:0000313" key="2">
    <source>
        <dbReference type="Proteomes" id="UP000006320"/>
    </source>
</evidence>